<feature type="chain" id="PRO_5013302930" description="SdpA family antimicrobial peptide system protein" evidence="1">
    <location>
        <begin position="26"/>
        <end position="179"/>
    </location>
</feature>
<feature type="signal peptide" evidence="1">
    <location>
        <begin position="1"/>
        <end position="25"/>
    </location>
</feature>
<name>A0A235F9M1_9BACL</name>
<accession>A0A235F9M1</accession>
<keyword evidence="1" id="KW-0732">Signal</keyword>
<dbReference type="Proteomes" id="UP000215059">
    <property type="component" value="Unassembled WGS sequence"/>
</dbReference>
<dbReference type="OrthoDB" id="799068at2"/>
<evidence type="ECO:0008006" key="4">
    <source>
        <dbReference type="Google" id="ProtNLM"/>
    </source>
</evidence>
<keyword evidence="3" id="KW-1185">Reference proteome</keyword>
<evidence type="ECO:0000313" key="2">
    <source>
        <dbReference type="EMBL" id="OYD57657.1"/>
    </source>
</evidence>
<protein>
    <recommendedName>
        <fullName evidence="4">SdpA family antimicrobial peptide system protein</fullName>
    </recommendedName>
</protein>
<evidence type="ECO:0000313" key="3">
    <source>
        <dbReference type="Proteomes" id="UP000215059"/>
    </source>
</evidence>
<dbReference type="Pfam" id="PF17418">
    <property type="entry name" value="SdpA"/>
    <property type="match status" value="1"/>
</dbReference>
<gene>
    <name evidence="2" type="ORF">CGZ90_13410</name>
</gene>
<evidence type="ECO:0000256" key="1">
    <source>
        <dbReference type="SAM" id="SignalP"/>
    </source>
</evidence>
<dbReference type="AlphaFoldDB" id="A0A235F9M1"/>
<proteinExistence type="predicted"/>
<dbReference type="EMBL" id="NOII01000003">
    <property type="protein sequence ID" value="OYD57657.1"/>
    <property type="molecule type" value="Genomic_DNA"/>
</dbReference>
<reference evidence="2 3" key="1">
    <citation type="submission" date="2017-07" db="EMBL/GenBank/DDBJ databases">
        <title>Fictibacillus sp. nov. GDSW-R2A3 Genome sequencing and assembly.</title>
        <authorList>
            <person name="Mayilraj S."/>
        </authorList>
    </citation>
    <scope>NUCLEOTIDE SEQUENCE [LARGE SCALE GENOMIC DNA]</scope>
    <source>
        <strain evidence="2 3">GDSW-R2A3</strain>
    </source>
</reference>
<sequence>MSKKVMFTFLVFSAIWGFIFSSSVAASLGTTPLGMSKDSKILYSSLLPQGWGFFSKSPRDTLLGMHEANEESLKVLFPTMRFENALGLYRKGRSQGVEMGGLSMHIKKEDWTKCDGKSLEECEASANEITIENKTPEPLLCGEYYFTQEEIVPWSYYKYSDSGSEVKEVVRADIKCSNR</sequence>
<organism evidence="2 3">
    <name type="scientific">Fictibacillus aquaticus</name>
    <dbReference type="NCBI Taxonomy" id="2021314"/>
    <lineage>
        <taxon>Bacteria</taxon>
        <taxon>Bacillati</taxon>
        <taxon>Bacillota</taxon>
        <taxon>Bacilli</taxon>
        <taxon>Bacillales</taxon>
        <taxon>Fictibacillaceae</taxon>
        <taxon>Fictibacillus</taxon>
    </lineage>
</organism>
<dbReference type="RefSeq" id="WP_094253008.1">
    <property type="nucleotide sequence ID" value="NZ_JBHLXL010000001.1"/>
</dbReference>
<dbReference type="NCBIfam" id="TIGR04034">
    <property type="entry name" value="export_SdpA"/>
    <property type="match status" value="1"/>
</dbReference>
<comment type="caution">
    <text evidence="2">The sequence shown here is derived from an EMBL/GenBank/DDBJ whole genome shotgun (WGS) entry which is preliminary data.</text>
</comment>
<dbReference type="InterPro" id="IPR023902">
    <property type="entry name" value="Sporulation_SdpA"/>
</dbReference>